<reference evidence="2" key="1">
    <citation type="submission" date="2020-03" db="EMBL/GenBank/DDBJ databases">
        <title>The deep terrestrial virosphere.</title>
        <authorList>
            <person name="Holmfeldt K."/>
            <person name="Nilsson E."/>
            <person name="Simone D."/>
            <person name="Lopez-Fernandez M."/>
            <person name="Wu X."/>
            <person name="de Brujin I."/>
            <person name="Lundin D."/>
            <person name="Andersson A."/>
            <person name="Bertilsson S."/>
            <person name="Dopson M."/>
        </authorList>
    </citation>
    <scope>NUCLEOTIDE SEQUENCE</scope>
    <source>
        <strain evidence="3">MM415A00846</strain>
        <strain evidence="2">MM415B00619</strain>
    </source>
</reference>
<dbReference type="AlphaFoldDB" id="A0A6M3J2L5"/>
<feature type="compositionally biased region" description="Basic and acidic residues" evidence="1">
    <location>
        <begin position="1"/>
        <end position="16"/>
    </location>
</feature>
<accession>A0A6M3J2L5</accession>
<evidence type="ECO:0000256" key="1">
    <source>
        <dbReference type="SAM" id="MobiDB-lite"/>
    </source>
</evidence>
<feature type="compositionally biased region" description="Acidic residues" evidence="1">
    <location>
        <begin position="19"/>
        <end position="36"/>
    </location>
</feature>
<feature type="region of interest" description="Disordered" evidence="1">
    <location>
        <begin position="1"/>
        <end position="86"/>
    </location>
</feature>
<gene>
    <name evidence="3" type="ORF">MM415A00846_0012</name>
    <name evidence="2" type="ORF">MM415B00619_0024</name>
</gene>
<dbReference type="EMBL" id="MT141499">
    <property type="protein sequence ID" value="QJA63545.1"/>
    <property type="molecule type" value="Genomic_DNA"/>
</dbReference>
<proteinExistence type="predicted"/>
<name>A0A6M3J2L5_9ZZZZ</name>
<sequence length="260" mass="29221">MKKDKGVKEEEVKLPEEPPTSEETTEEVPEVAEETEVETKVETEEETEPVETEPAESGKSANQRIRELNQQKKDAEDKALQAEEKVKSLSERLAEITEPIGLQEQEAPIQHPQYQPGQEISPEQLQKDVTATANAIVELRLKQNNAINRIGNESKDTVRKYSQLDPENENFDKELSETVTEATEAYVRSQPYTASVSKFVDRLMKPYLGSVTKEVGKATENIAKQVSETALRPTSVRKPEKEAMDKTIAELEEELGIVIT</sequence>
<protein>
    <submittedName>
        <fullName evidence="2">Uncharacterized protein</fullName>
    </submittedName>
</protein>
<organism evidence="2">
    <name type="scientific">viral metagenome</name>
    <dbReference type="NCBI Taxonomy" id="1070528"/>
    <lineage>
        <taxon>unclassified sequences</taxon>
        <taxon>metagenomes</taxon>
        <taxon>organismal metagenomes</taxon>
    </lineage>
</organism>
<feature type="compositionally biased region" description="Basic and acidic residues" evidence="1">
    <location>
        <begin position="64"/>
        <end position="86"/>
    </location>
</feature>
<feature type="compositionally biased region" description="Acidic residues" evidence="1">
    <location>
        <begin position="43"/>
        <end position="54"/>
    </location>
</feature>
<dbReference type="EMBL" id="MT142389">
    <property type="protein sequence ID" value="QJA79633.1"/>
    <property type="molecule type" value="Genomic_DNA"/>
</dbReference>
<evidence type="ECO:0000313" key="2">
    <source>
        <dbReference type="EMBL" id="QJA63545.1"/>
    </source>
</evidence>
<evidence type="ECO:0000313" key="3">
    <source>
        <dbReference type="EMBL" id="QJA79633.1"/>
    </source>
</evidence>